<keyword evidence="2" id="KW-1185">Reference proteome</keyword>
<organism evidence="1 2">
    <name type="scientific">Rhodovibrio sodomensis</name>
    <dbReference type="NCBI Taxonomy" id="1088"/>
    <lineage>
        <taxon>Bacteria</taxon>
        <taxon>Pseudomonadati</taxon>
        <taxon>Pseudomonadota</taxon>
        <taxon>Alphaproteobacteria</taxon>
        <taxon>Rhodospirillales</taxon>
        <taxon>Rhodovibrionaceae</taxon>
        <taxon>Rhodovibrio</taxon>
    </lineage>
</organism>
<dbReference type="PANTHER" id="PTHR34235">
    <property type="entry name" value="SLR1203 PROTEIN-RELATED"/>
    <property type="match status" value="1"/>
</dbReference>
<dbReference type="EMBL" id="NRRL01000010">
    <property type="protein sequence ID" value="MBK1667691.1"/>
    <property type="molecule type" value="Genomic_DNA"/>
</dbReference>
<dbReference type="Gene3D" id="1.20.1220.20">
    <property type="entry name" value="Uncharcterised protein PF01724"/>
    <property type="match status" value="1"/>
</dbReference>
<reference evidence="1 2" key="1">
    <citation type="journal article" date="2020" name="Microorganisms">
        <title>Osmotic Adaptation and Compatible Solute Biosynthesis of Phototrophic Bacteria as Revealed from Genome Analyses.</title>
        <authorList>
            <person name="Imhoff J.F."/>
            <person name="Rahn T."/>
            <person name="Kunzel S."/>
            <person name="Keller A."/>
            <person name="Neulinger S.C."/>
        </authorList>
    </citation>
    <scope>NUCLEOTIDE SEQUENCE [LARGE SCALE GENOMIC DNA]</scope>
    <source>
        <strain evidence="1 2">DSM 9895</strain>
    </source>
</reference>
<dbReference type="Proteomes" id="UP001296873">
    <property type="component" value="Unassembled WGS sequence"/>
</dbReference>
<sequence length="161" mass="18086">MGDPLYDRDFYRWTQDQARRLRALEGDNRLDTGNLAEEVADLGRSELNKVTSHLRRALVHLLKAAWVTDDRLRAGWTAEIRQHLNEASDAFTPGMRQKIDLDREWRRAWPVAEGKLVEQGDAALPMPVACPFTLDDLLGEGIDLDAAIGQLRAGLQDAPDA</sequence>
<dbReference type="InterPro" id="IPR002636">
    <property type="entry name" value="DUF29"/>
</dbReference>
<dbReference type="RefSeq" id="WP_200339850.1">
    <property type="nucleotide sequence ID" value="NZ_NRRL01000010.1"/>
</dbReference>
<evidence type="ECO:0000313" key="1">
    <source>
        <dbReference type="EMBL" id="MBK1667691.1"/>
    </source>
</evidence>
<proteinExistence type="predicted"/>
<gene>
    <name evidence="1" type="ORF">CKO28_06540</name>
</gene>
<evidence type="ECO:0008006" key="3">
    <source>
        <dbReference type="Google" id="ProtNLM"/>
    </source>
</evidence>
<name>A0ABS1DCM2_9PROT</name>
<comment type="caution">
    <text evidence="1">The sequence shown here is derived from an EMBL/GenBank/DDBJ whole genome shotgun (WGS) entry which is preliminary data.</text>
</comment>
<accession>A0ABS1DCM2</accession>
<dbReference type="Pfam" id="PF01724">
    <property type="entry name" value="DUF29"/>
    <property type="match status" value="1"/>
</dbReference>
<protein>
    <recommendedName>
        <fullName evidence="3">DUF29 domain-containing protein</fullName>
    </recommendedName>
</protein>
<evidence type="ECO:0000313" key="2">
    <source>
        <dbReference type="Proteomes" id="UP001296873"/>
    </source>
</evidence>